<organism evidence="9 10">
    <name type="scientific">Geodia barretti</name>
    <name type="common">Barrett's horny sponge</name>
    <dbReference type="NCBI Taxonomy" id="519541"/>
    <lineage>
        <taxon>Eukaryota</taxon>
        <taxon>Metazoa</taxon>
        <taxon>Porifera</taxon>
        <taxon>Demospongiae</taxon>
        <taxon>Heteroscleromorpha</taxon>
        <taxon>Tetractinellida</taxon>
        <taxon>Astrophorina</taxon>
        <taxon>Geodiidae</taxon>
        <taxon>Geodia</taxon>
    </lineage>
</organism>
<protein>
    <submittedName>
        <fullName evidence="9">Adhesion G-protein coupled receptor V1</fullName>
    </submittedName>
</protein>
<proteinExistence type="predicted"/>
<feature type="signal peptide" evidence="7">
    <location>
        <begin position="1"/>
        <end position="19"/>
    </location>
</feature>
<dbReference type="PANTHER" id="PTHR11878:SF65">
    <property type="entry name" value="NA_CA-EXCHANGE PROTEIN, ISOFORM G"/>
    <property type="match status" value="1"/>
</dbReference>
<feature type="disulfide bond" evidence="6">
    <location>
        <begin position="78"/>
        <end position="96"/>
    </location>
</feature>
<accession>A0AA35TPQ4</accession>
<dbReference type="InterPro" id="IPR051171">
    <property type="entry name" value="CaCA"/>
</dbReference>
<evidence type="ECO:0000313" key="10">
    <source>
        <dbReference type="Proteomes" id="UP001174909"/>
    </source>
</evidence>
<dbReference type="GO" id="GO:0016020">
    <property type="term" value="C:membrane"/>
    <property type="evidence" value="ECO:0007669"/>
    <property type="project" value="InterPro"/>
</dbReference>
<evidence type="ECO:0000259" key="8">
    <source>
        <dbReference type="SMART" id="SM00237"/>
    </source>
</evidence>
<dbReference type="SMART" id="SM00192">
    <property type="entry name" value="LDLa"/>
    <property type="match status" value="2"/>
</dbReference>
<evidence type="ECO:0000256" key="6">
    <source>
        <dbReference type="PROSITE-ProRule" id="PRU00124"/>
    </source>
</evidence>
<sequence>MNIILTVVLFTAVAVSVSAEETLSCTDNLSCPRTDPDTETLQCIFTSQLCDDTELCSGGQDEGENIASLDCTNDVFTCKTGETVGLSDLCDGEADCSNGRDETSPLCENKCRAPYKGGCAELNRECSYTELDASCDECIAGYTEVVGYCVQGLTLGTEKSLYSVKEDEGSLEVCIDVLLGSISSGDTYTVSYTTVNGAAQAPDDYLEQSGSVDLTSSATKQCISIPIEDDAIDESDQECFVLSMSESSGNANVTVSPPTVTVCINDTDESALVVGLEETAYTVDEVDSYQLVCVGVLSGDVDGREISLSYSTTSGTASSGNDYTSASGEVTIDDDTTRQCISIMIRTDSVTESKECFTFSISLENTVTNLTVDPDETSVCIIDKNSIPITIGLTQALYTVGESSGSLTVCYEILSGRTATRSIGMTLKTVQGDAVEDEDYTYSSSSDTLDDNDSSDCDSIPILTDTLDEEEECFTVSLSTTTTYLSGLTISPHIGTVCITDDDPTSVTIGLQETSYSVYETDEYQVVCAEVLSGDIAGRSIDINYITESDTADATSDFVALNDSLTLSDDALIQCVPIDIVSDSVAESDQECFSFSLSTPGTIGGLTLSPSEAKICISDEEVEVIPDLVVHWEERYYSVGEGDGSVEVCAELSTLQFTGTVEVDYATVADSAEVTNDFTEASGTLSFSNTDSTECVTIDLVDDSTSEPSDECFTLQLSDGTETIDNPSIATVCITDDDAYSVTVGFEQTAYTVTEIDGYQLACFKVLSGDIAGRELAFDYSTSSGTATTSDYTSTTGKATITEDALRQCVSIPIKTDSVTETTNQCFTFKITSSSTVDGLTVSPSQTEICIVDKNSIPITIGLTKSLYYVNESDSSLTVCYEVLSGRTATRSISMILQTVQGEAIEDVDYTDIYRTDSLDDSDRDECVSVSILSDSEDEEEECFTVSLSSSTYLVGLTLNPRIGTVCIIDDDATSVTIGLQETSYSVYETDEYQVVCAEVLSGDIAGRSIDINYITESDTAEDPNDYTALNDSFQISSNALLQCVPISITSDSVEET</sequence>
<evidence type="ECO:0000256" key="7">
    <source>
        <dbReference type="SAM" id="SignalP"/>
    </source>
</evidence>
<keyword evidence="4" id="KW-0406">Ion transport</keyword>
<dbReference type="PANTHER" id="PTHR11878">
    <property type="entry name" value="SODIUM/CALCIUM EXCHANGER"/>
    <property type="match status" value="1"/>
</dbReference>
<evidence type="ECO:0000256" key="4">
    <source>
        <dbReference type="ARBA" id="ARBA00023065"/>
    </source>
</evidence>
<reference evidence="9" key="1">
    <citation type="submission" date="2023-03" db="EMBL/GenBank/DDBJ databases">
        <authorList>
            <person name="Steffen K."/>
            <person name="Cardenas P."/>
        </authorList>
    </citation>
    <scope>NUCLEOTIDE SEQUENCE</scope>
</reference>
<dbReference type="SUPFAM" id="SSF57424">
    <property type="entry name" value="LDL receptor-like module"/>
    <property type="match status" value="1"/>
</dbReference>
<comment type="caution">
    <text evidence="9">The sequence shown here is derived from an EMBL/GenBank/DDBJ whole genome shotgun (WGS) entry which is preliminary data.</text>
</comment>
<feature type="domain" description="Calx-beta" evidence="8">
    <location>
        <begin position="847"/>
        <end position="949"/>
    </location>
</feature>
<dbReference type="AlphaFoldDB" id="A0AA35TPQ4"/>
<dbReference type="InterPro" id="IPR038081">
    <property type="entry name" value="CalX-like_sf"/>
</dbReference>
<feature type="domain" description="Calx-beta" evidence="8">
    <location>
        <begin position="496"/>
        <end position="598"/>
    </location>
</feature>
<evidence type="ECO:0000313" key="9">
    <source>
        <dbReference type="EMBL" id="CAI8052155.1"/>
    </source>
</evidence>
<dbReference type="Gene3D" id="4.10.400.10">
    <property type="entry name" value="Low-density Lipoprotein Receptor"/>
    <property type="match status" value="1"/>
</dbReference>
<dbReference type="InterPro" id="IPR002172">
    <property type="entry name" value="LDrepeatLR_classA_rpt"/>
</dbReference>
<keyword evidence="9" id="KW-0675">Receptor</keyword>
<keyword evidence="10" id="KW-1185">Reference proteome</keyword>
<feature type="domain" description="Calx-beta" evidence="8">
    <location>
        <begin position="260"/>
        <end position="362"/>
    </location>
</feature>
<dbReference type="Gene3D" id="2.60.40.2030">
    <property type="match status" value="8"/>
</dbReference>
<feature type="domain" description="Calx-beta" evidence="8">
    <location>
        <begin position="377"/>
        <end position="479"/>
    </location>
</feature>
<dbReference type="SMART" id="SM00237">
    <property type="entry name" value="Calx_beta"/>
    <property type="match status" value="7"/>
</dbReference>
<dbReference type="SUPFAM" id="SSF141072">
    <property type="entry name" value="CalX-like"/>
    <property type="match status" value="8"/>
</dbReference>
<dbReference type="EMBL" id="CASHTH010003988">
    <property type="protein sequence ID" value="CAI8052155.1"/>
    <property type="molecule type" value="Genomic_DNA"/>
</dbReference>
<keyword evidence="3" id="KW-0106">Calcium</keyword>
<dbReference type="CDD" id="cd00112">
    <property type="entry name" value="LDLa"/>
    <property type="match status" value="1"/>
</dbReference>
<keyword evidence="2" id="KW-0677">Repeat</keyword>
<feature type="domain" description="Calx-beta" evidence="8">
    <location>
        <begin position="144"/>
        <end position="245"/>
    </location>
</feature>
<dbReference type="InterPro" id="IPR036055">
    <property type="entry name" value="LDL_receptor-like_sf"/>
</dbReference>
<evidence type="ECO:0000256" key="5">
    <source>
        <dbReference type="ARBA" id="ARBA00023157"/>
    </source>
</evidence>
<dbReference type="GO" id="GO:0030001">
    <property type="term" value="P:metal ion transport"/>
    <property type="evidence" value="ECO:0007669"/>
    <property type="project" value="TreeGrafter"/>
</dbReference>
<evidence type="ECO:0000256" key="2">
    <source>
        <dbReference type="ARBA" id="ARBA00022737"/>
    </source>
</evidence>
<keyword evidence="5 6" id="KW-1015">Disulfide bond</keyword>
<feature type="domain" description="Calx-beta" evidence="8">
    <location>
        <begin position="730"/>
        <end position="832"/>
    </location>
</feature>
<evidence type="ECO:0000256" key="3">
    <source>
        <dbReference type="ARBA" id="ARBA00022837"/>
    </source>
</evidence>
<name>A0AA35TPQ4_GEOBA</name>
<comment type="caution">
    <text evidence="6">Lacks conserved residue(s) required for the propagation of feature annotation.</text>
</comment>
<feature type="chain" id="PRO_5041393099" evidence="7">
    <location>
        <begin position="20"/>
        <end position="1057"/>
    </location>
</feature>
<feature type="domain" description="Calx-beta" evidence="8">
    <location>
        <begin position="620"/>
        <end position="718"/>
    </location>
</feature>
<dbReference type="InterPro" id="IPR003644">
    <property type="entry name" value="Calx_beta"/>
</dbReference>
<dbReference type="Proteomes" id="UP001174909">
    <property type="component" value="Unassembled WGS sequence"/>
</dbReference>
<gene>
    <name evidence="9" type="ORF">GBAR_LOCUS28547</name>
</gene>
<keyword evidence="4" id="KW-0813">Transport</keyword>
<dbReference type="Pfam" id="PF03160">
    <property type="entry name" value="Calx-beta"/>
    <property type="match status" value="6"/>
</dbReference>
<dbReference type="GO" id="GO:0007154">
    <property type="term" value="P:cell communication"/>
    <property type="evidence" value="ECO:0007669"/>
    <property type="project" value="InterPro"/>
</dbReference>
<dbReference type="PROSITE" id="PS50068">
    <property type="entry name" value="LDLRA_2"/>
    <property type="match status" value="1"/>
</dbReference>
<evidence type="ECO:0000256" key="1">
    <source>
        <dbReference type="ARBA" id="ARBA00022729"/>
    </source>
</evidence>
<feature type="non-terminal residue" evidence="9">
    <location>
        <position position="1057"/>
    </location>
</feature>
<keyword evidence="1 7" id="KW-0732">Signal</keyword>